<sequence length="332" mass="35925">MVARTALAAVFLIGAQPAFAQAERYIAQDARTVEPARQIASIIPQDRIASSIELGRIVPNEGGLIGALVDRTPEKLAQNAAMKADRFIRPLAEVLEGFDAAKLARSATENALAQADWFAAGPPNVLTGTSISTTRTEKNGGSDSTVSMTFAVGAFATEANDTVGALTWEKERRRLERDFAAAHSSASELAVITWRYQLSADFTNMQVIADIATRKPNLPDRLFKQQLISIVKLRRPSFVEEDNVAIWAGNDGAIARTALEMAFSRVGEVLPAVLALDAKGYRAATSKKNRQTATAAGFYGPQLLRDDKGPVFHARDGDQRLRAFVAVQTIRN</sequence>
<comment type="caution">
    <text evidence="2">The sequence shown here is derived from an EMBL/GenBank/DDBJ whole genome shotgun (WGS) entry which is preliminary data.</text>
</comment>
<feature type="chain" id="PRO_5032570783" evidence="1">
    <location>
        <begin position="21"/>
        <end position="332"/>
    </location>
</feature>
<keyword evidence="1" id="KW-0732">Signal</keyword>
<evidence type="ECO:0000313" key="2">
    <source>
        <dbReference type="EMBL" id="MXO82916.1"/>
    </source>
</evidence>
<evidence type="ECO:0000256" key="1">
    <source>
        <dbReference type="SAM" id="SignalP"/>
    </source>
</evidence>
<keyword evidence="3" id="KW-1185">Reference proteome</keyword>
<feature type="signal peptide" evidence="1">
    <location>
        <begin position="1"/>
        <end position="20"/>
    </location>
</feature>
<dbReference type="OrthoDB" id="7421557at2"/>
<gene>
    <name evidence="2" type="ORF">GRI35_06000</name>
</gene>
<dbReference type="EMBL" id="WTYZ01000001">
    <property type="protein sequence ID" value="MXO82916.1"/>
    <property type="molecule type" value="Genomic_DNA"/>
</dbReference>
<evidence type="ECO:0000313" key="3">
    <source>
        <dbReference type="Proteomes" id="UP000460290"/>
    </source>
</evidence>
<organism evidence="2 3">
    <name type="scientific">Pontixanthobacter aestiaquae</name>
    <dbReference type="NCBI Taxonomy" id="1509367"/>
    <lineage>
        <taxon>Bacteria</taxon>
        <taxon>Pseudomonadati</taxon>
        <taxon>Pseudomonadota</taxon>
        <taxon>Alphaproteobacteria</taxon>
        <taxon>Sphingomonadales</taxon>
        <taxon>Erythrobacteraceae</taxon>
        <taxon>Pontixanthobacter</taxon>
    </lineage>
</organism>
<protein>
    <submittedName>
        <fullName evidence="2">Uncharacterized protein</fullName>
    </submittedName>
</protein>
<dbReference type="AlphaFoldDB" id="A0A844Z6P3"/>
<reference evidence="2 3" key="1">
    <citation type="submission" date="2019-12" db="EMBL/GenBank/DDBJ databases">
        <title>Genomic-based taxomic classification of the family Erythrobacteraceae.</title>
        <authorList>
            <person name="Xu L."/>
        </authorList>
    </citation>
    <scope>NUCLEOTIDE SEQUENCE [LARGE SCALE GENOMIC DNA]</scope>
    <source>
        <strain evidence="2 3">KCTC 42006</strain>
    </source>
</reference>
<dbReference type="RefSeq" id="WP_160613317.1">
    <property type="nucleotide sequence ID" value="NZ_JAUFQM010000001.1"/>
</dbReference>
<name>A0A844Z6P3_9SPHN</name>
<proteinExistence type="predicted"/>
<accession>A0A844Z6P3</accession>
<dbReference type="Proteomes" id="UP000460290">
    <property type="component" value="Unassembled WGS sequence"/>
</dbReference>